<gene>
    <name evidence="2" type="ORF">FOZG_18387</name>
</gene>
<feature type="region of interest" description="Disordered" evidence="1">
    <location>
        <begin position="213"/>
        <end position="232"/>
    </location>
</feature>
<dbReference type="VEuPathDB" id="FungiDB:FOZG_18387"/>
<dbReference type="EMBL" id="JH717946">
    <property type="protein sequence ID" value="EWZ27900.1"/>
    <property type="molecule type" value="Genomic_DNA"/>
</dbReference>
<proteinExistence type="predicted"/>
<reference evidence="2" key="1">
    <citation type="submission" date="2011-06" db="EMBL/GenBank/DDBJ databases">
        <title>The Genome Sequence of Fusarium oxysporum Fo47.</title>
        <authorList>
            <consortium name="The Broad Institute Genome Sequencing Platform"/>
            <person name="Ma L.-J."/>
            <person name="Gale L.R."/>
            <person name="Schwartz D.C."/>
            <person name="Zhou S."/>
            <person name="Corby-Kistler H."/>
            <person name="Young S.K."/>
            <person name="Zeng Q."/>
            <person name="Gargeya S."/>
            <person name="Fitzgerald M."/>
            <person name="Haas B."/>
            <person name="Abouelleil A."/>
            <person name="Alvarado L."/>
            <person name="Arachchi H.M."/>
            <person name="Berlin A."/>
            <person name="Brown A."/>
            <person name="Chapman S.B."/>
            <person name="Chen Z."/>
            <person name="Dunbar C."/>
            <person name="Freedman E."/>
            <person name="Gearin G."/>
            <person name="Gellesch M."/>
            <person name="Goldberg J."/>
            <person name="Griggs A."/>
            <person name="Gujja S."/>
            <person name="Heiman D."/>
            <person name="Howarth C."/>
            <person name="Larson L."/>
            <person name="Lui A."/>
            <person name="MacDonald P.J.P."/>
            <person name="Mehta T."/>
            <person name="Montmayeur A."/>
            <person name="Murphy C."/>
            <person name="Neiman D."/>
            <person name="Pearson M."/>
            <person name="Priest M."/>
            <person name="Roberts A."/>
            <person name="Saif S."/>
            <person name="Shea T."/>
            <person name="Shenoy N."/>
            <person name="Sisk P."/>
            <person name="Stolte C."/>
            <person name="Sykes S."/>
            <person name="Wortman J."/>
            <person name="Nusbaum C."/>
            <person name="Birren B."/>
        </authorList>
    </citation>
    <scope>NUCLEOTIDE SEQUENCE [LARGE SCALE GENOMIC DNA]</scope>
    <source>
        <strain evidence="2">Fo47</strain>
    </source>
</reference>
<feature type="compositionally biased region" description="Basic and acidic residues" evidence="1">
    <location>
        <begin position="1"/>
        <end position="13"/>
    </location>
</feature>
<feature type="compositionally biased region" description="Low complexity" evidence="1">
    <location>
        <begin position="89"/>
        <end position="105"/>
    </location>
</feature>
<feature type="compositionally biased region" description="Basic and acidic residues" evidence="1">
    <location>
        <begin position="387"/>
        <end position="401"/>
    </location>
</feature>
<feature type="region of interest" description="Disordered" evidence="1">
    <location>
        <begin position="76"/>
        <end position="112"/>
    </location>
</feature>
<feature type="region of interest" description="Disordered" evidence="1">
    <location>
        <begin position="1"/>
        <end position="26"/>
    </location>
</feature>
<feature type="region of interest" description="Disordered" evidence="1">
    <location>
        <begin position="259"/>
        <end position="289"/>
    </location>
</feature>
<evidence type="ECO:0000256" key="1">
    <source>
        <dbReference type="SAM" id="MobiDB-lite"/>
    </source>
</evidence>
<sequence>MQYHRSGDSDQHSPGRLSASGFDHADPLDDQKLITTKQIKGDSVGTLKFFITPPAVPPITCGLTVTPNMPASLGYLAPGLNGSKHNPRQRSSTSPPTSRSNTSTDNKIHKNALSQIATSYRVKIERKERKYLAVRKHAAGKGSPFKSVSPGITSNRVVDFDHPRSSPYNNKRPDPLSPQRPPPKPPAKVDSDDDSDDGLFAIPLTNRNIAKVSAKNRRGRGAPNYHGQPSLTVNTSRVEKAHSMSFTSPQFMSSAVAPNPNDEGVGLSRKLPATARSNSRTSSKRDSELGRCKSFIEKDIWANRPPTDALVNNLDDFFPNLDLDQPVLEEGEGGEMLPSHIAEAEDTSGDAPKATPKRAQGVPAAEPHTDGLPAVTPSRPPSLYNKNDTHGSDESTLKAPERPTLLAQRSLRCSSGLSRIKSIREVIHGAHEGNIRMASTSQKRV</sequence>
<name>W9JDY9_FUSOX</name>
<accession>W9JDY9</accession>
<dbReference type="AlphaFoldDB" id="W9JDY9"/>
<feature type="compositionally biased region" description="Pro residues" evidence="1">
    <location>
        <begin position="175"/>
        <end position="186"/>
    </location>
</feature>
<feature type="region of interest" description="Disordered" evidence="1">
    <location>
        <begin position="345"/>
        <end position="401"/>
    </location>
</feature>
<reference evidence="2" key="2">
    <citation type="submission" date="2012-06" db="EMBL/GenBank/DDBJ databases">
        <title>Annotation of the Genome Sequence of Fusarium oxysporum Fo47.</title>
        <authorList>
            <consortium name="The Broad Institute Genomics Platform"/>
            <person name="Ma L.-J."/>
            <person name="Corby-Kistler H."/>
            <person name="Broz K."/>
            <person name="Gale L.R."/>
            <person name="Jonkers W."/>
            <person name="O'Donnell K."/>
            <person name="Ploetz R."/>
            <person name="Steinberg C."/>
            <person name="Schwartz D.C."/>
            <person name="VanEtten H."/>
            <person name="Zhou S."/>
            <person name="Young S.K."/>
            <person name="Zeng Q."/>
            <person name="Gargeya S."/>
            <person name="Fitzgerald M."/>
            <person name="Abouelleil A."/>
            <person name="Alvarado L."/>
            <person name="Chapman S.B."/>
            <person name="Gainer-Dewar J."/>
            <person name="Goldberg J."/>
            <person name="Griggs A."/>
            <person name="Gujja S."/>
            <person name="Hansen M."/>
            <person name="Howarth C."/>
            <person name="Imamovic A."/>
            <person name="Ireland A."/>
            <person name="Larimer J."/>
            <person name="McCowan C."/>
            <person name="Murphy C."/>
            <person name="Pearson M."/>
            <person name="Poon T.W."/>
            <person name="Priest M."/>
            <person name="Roberts A."/>
            <person name="Saif S."/>
            <person name="Shea T."/>
            <person name="Sykes S."/>
            <person name="Wortman J."/>
            <person name="Nusbaum C."/>
            <person name="Birren B."/>
        </authorList>
    </citation>
    <scope>NUCLEOTIDE SEQUENCE</scope>
    <source>
        <strain evidence="2">Fo47</strain>
    </source>
</reference>
<feature type="region of interest" description="Disordered" evidence="1">
    <location>
        <begin position="135"/>
        <end position="199"/>
    </location>
</feature>
<protein>
    <submittedName>
        <fullName evidence="2">Uncharacterized protein</fullName>
    </submittedName>
</protein>
<organism evidence="2">
    <name type="scientific">Fusarium oxysporum Fo47</name>
    <dbReference type="NCBI Taxonomy" id="660027"/>
    <lineage>
        <taxon>Eukaryota</taxon>
        <taxon>Fungi</taxon>
        <taxon>Dikarya</taxon>
        <taxon>Ascomycota</taxon>
        <taxon>Pezizomycotina</taxon>
        <taxon>Sordariomycetes</taxon>
        <taxon>Hypocreomycetidae</taxon>
        <taxon>Hypocreales</taxon>
        <taxon>Nectriaceae</taxon>
        <taxon>Fusarium</taxon>
        <taxon>Fusarium oxysporum species complex</taxon>
    </lineage>
</organism>
<dbReference type="HOGENOM" id="CLU_615456_0_0_1"/>
<dbReference type="Proteomes" id="UP000030766">
    <property type="component" value="Unassembled WGS sequence"/>
</dbReference>
<evidence type="ECO:0000313" key="2">
    <source>
        <dbReference type="EMBL" id="EWZ27900.1"/>
    </source>
</evidence>